<dbReference type="InterPro" id="IPR025267">
    <property type="entry name" value="ORF017-like"/>
</dbReference>
<dbReference type="Pfam" id="PF13252">
    <property type="entry name" value="Phage_capsid_3"/>
    <property type="match status" value="1"/>
</dbReference>
<sequence>MGQTIIGLNDAKAVKRYSGNLAVDVGRKGYFTRKFMGKGEVPTRPLWQMTDLEADAGEQITFDLSMQLNMQPIEGDSVLEGHEEALVFFTDEYNRRLAA</sequence>
<organism evidence="1">
    <name type="scientific">viral metagenome</name>
    <dbReference type="NCBI Taxonomy" id="1070528"/>
    <lineage>
        <taxon>unclassified sequences</taxon>
        <taxon>metagenomes</taxon>
        <taxon>organismal metagenomes</taxon>
    </lineage>
</organism>
<evidence type="ECO:0000313" key="1">
    <source>
        <dbReference type="EMBL" id="QJA55416.1"/>
    </source>
</evidence>
<dbReference type="AlphaFoldDB" id="A0A6M3IDA4"/>
<accession>A0A6M3IDA4</accession>
<dbReference type="EMBL" id="MT141157">
    <property type="protein sequence ID" value="QJA55416.1"/>
    <property type="molecule type" value="Genomic_DNA"/>
</dbReference>
<gene>
    <name evidence="1" type="ORF">MM415B02049_0013</name>
</gene>
<reference evidence="1" key="1">
    <citation type="submission" date="2020-03" db="EMBL/GenBank/DDBJ databases">
        <title>The deep terrestrial virosphere.</title>
        <authorList>
            <person name="Holmfeldt K."/>
            <person name="Nilsson E."/>
            <person name="Simone D."/>
            <person name="Lopez-Fernandez M."/>
            <person name="Wu X."/>
            <person name="de Brujin I."/>
            <person name="Lundin D."/>
            <person name="Andersson A."/>
            <person name="Bertilsson S."/>
            <person name="Dopson M."/>
        </authorList>
    </citation>
    <scope>NUCLEOTIDE SEQUENCE</scope>
    <source>
        <strain evidence="1">MM415B02049</strain>
    </source>
</reference>
<name>A0A6M3IDA4_9ZZZZ</name>
<protein>
    <submittedName>
        <fullName evidence="1">Putative major capsid protein</fullName>
    </submittedName>
</protein>
<proteinExistence type="predicted"/>